<evidence type="ECO:0000256" key="3">
    <source>
        <dbReference type="PROSITE-ProRule" id="PRU00339"/>
    </source>
</evidence>
<dbReference type="Pfam" id="PF13181">
    <property type="entry name" value="TPR_8"/>
    <property type="match status" value="1"/>
</dbReference>
<dbReference type="InterPro" id="IPR019734">
    <property type="entry name" value="TPR_rpt"/>
</dbReference>
<keyword evidence="2 3" id="KW-0802">TPR repeat</keyword>
<reference evidence="5" key="1">
    <citation type="submission" date="2020-06" db="EMBL/GenBank/DDBJ databases">
        <authorList>
            <consortium name="Plant Systems Biology data submission"/>
        </authorList>
    </citation>
    <scope>NUCLEOTIDE SEQUENCE</scope>
    <source>
        <strain evidence="5">D6</strain>
    </source>
</reference>
<dbReference type="EMBL" id="CAICTM010003347">
    <property type="protein sequence ID" value="CAB9531235.1"/>
    <property type="molecule type" value="Genomic_DNA"/>
</dbReference>
<feature type="repeat" description="TPR" evidence="3">
    <location>
        <begin position="549"/>
        <end position="582"/>
    </location>
</feature>
<evidence type="ECO:0000256" key="2">
    <source>
        <dbReference type="ARBA" id="ARBA00022803"/>
    </source>
</evidence>
<name>A0A9N8I018_9STRA</name>
<feature type="repeat" description="TPR" evidence="3">
    <location>
        <begin position="422"/>
        <end position="455"/>
    </location>
</feature>
<evidence type="ECO:0000313" key="6">
    <source>
        <dbReference type="Proteomes" id="UP001153069"/>
    </source>
</evidence>
<organism evidence="5 6">
    <name type="scientific">Seminavis robusta</name>
    <dbReference type="NCBI Taxonomy" id="568900"/>
    <lineage>
        <taxon>Eukaryota</taxon>
        <taxon>Sar</taxon>
        <taxon>Stramenopiles</taxon>
        <taxon>Ochrophyta</taxon>
        <taxon>Bacillariophyta</taxon>
        <taxon>Bacillariophyceae</taxon>
        <taxon>Bacillariophycidae</taxon>
        <taxon>Naviculales</taxon>
        <taxon>Naviculaceae</taxon>
        <taxon>Seminavis</taxon>
    </lineage>
</organism>
<dbReference type="Proteomes" id="UP001153069">
    <property type="component" value="Unassembled WGS sequence"/>
</dbReference>
<evidence type="ECO:0000256" key="1">
    <source>
        <dbReference type="ARBA" id="ARBA00022737"/>
    </source>
</evidence>
<dbReference type="Gene3D" id="1.25.40.10">
    <property type="entry name" value="Tetratricopeptide repeat domain"/>
    <property type="match status" value="3"/>
</dbReference>
<proteinExistence type="predicted"/>
<feature type="region of interest" description="Disordered" evidence="4">
    <location>
        <begin position="30"/>
        <end position="60"/>
    </location>
</feature>
<dbReference type="SUPFAM" id="SSF48452">
    <property type="entry name" value="TPR-like"/>
    <property type="match status" value="2"/>
</dbReference>
<dbReference type="InterPro" id="IPR011990">
    <property type="entry name" value="TPR-like_helical_dom_sf"/>
</dbReference>
<protein>
    <submittedName>
        <fullName evidence="5">Kinesin light chain</fullName>
    </submittedName>
</protein>
<dbReference type="PROSITE" id="PS50293">
    <property type="entry name" value="TPR_REGION"/>
    <property type="match status" value="1"/>
</dbReference>
<keyword evidence="6" id="KW-1185">Reference proteome</keyword>
<dbReference type="PANTHER" id="PTHR45641">
    <property type="entry name" value="TETRATRICOPEPTIDE REPEAT PROTEIN (AFU_ORTHOLOGUE AFUA_6G03870)"/>
    <property type="match status" value="1"/>
</dbReference>
<dbReference type="AlphaFoldDB" id="A0A9N8I018"/>
<evidence type="ECO:0000313" key="5">
    <source>
        <dbReference type="EMBL" id="CAB9531235.1"/>
    </source>
</evidence>
<dbReference type="SMART" id="SM00028">
    <property type="entry name" value="TPR"/>
    <property type="match status" value="8"/>
</dbReference>
<comment type="caution">
    <text evidence="5">The sequence shown here is derived from an EMBL/GenBank/DDBJ whole genome shotgun (WGS) entry which is preliminary data.</text>
</comment>
<dbReference type="OrthoDB" id="38877at2759"/>
<dbReference type="Pfam" id="PF13424">
    <property type="entry name" value="TPR_12"/>
    <property type="match status" value="3"/>
</dbReference>
<gene>
    <name evidence="5" type="ORF">SEMRO_3349_G347050.1</name>
</gene>
<keyword evidence="1" id="KW-0677">Repeat</keyword>
<sequence>MTKDVSKRRRQSFSKVRKFPPEEDLAYPIKLPSTRGLGRSINKTGVSRAPVRPTQRQGKLSTIQPIVSESRQKELNQLALSVHYLQTQLPKEIRAAGFSRTAPVYEIEDLSGSPGVIRKKSQKKTCPIDGKPGSAYVHCVEGVDNVGDATHMLSYSWKYAIGDIIDTLVDFCDKNDKNPKRTYVWICCLCINQHRVVKQTMLEEKGTVETETVDFLSLFGDRVTSIGTIVAMMAPWSAPTYLTRVWCVFEIYTAYQKGCNIIIAMPPAQTKALEKDLLFGNNPKTDNLDRLYEVLASTKVQNAKATFEKDRIAILDIVKVNPGYAILNNRVNELLRGWIRGVITQLVAKKEAKRAIQTQSLWSRYFLCGLIQVWRDIRYANFCHLVGVLLNNNEENDAALESIHKAKSIRENTRGENHPDVALSLSIIGIILYSKGDYDASLEAHERALKIRQSALGKNHLDTATSHRQIGAALEAKGLYQQSLDEHRKALAIRRAQLKGENHEAIGESYGSISSVMEEMGDYDSAIEHCRKAIAIRETCNGHNHPDTASLYGILGSQLFNKGNYDGALEETRKALAIEENILGKDHTDTAASINNIGMILKAKGDLEGALVEYERALAVFESYQRKYPEALEAYRKGLKIKQAVLGPDHPDVATSYNNIGSVLHEMGRFDEAVEEHKKALKIREEVYGANHYKLVGSYNNIGGALQSKGDYEGALDALRTSLDITEATLGKRTPEAKELLDKIYWLLRATA</sequence>
<dbReference type="PROSITE" id="PS50005">
    <property type="entry name" value="TPR"/>
    <property type="match status" value="3"/>
</dbReference>
<accession>A0A9N8I018</accession>
<evidence type="ECO:0000256" key="4">
    <source>
        <dbReference type="SAM" id="MobiDB-lite"/>
    </source>
</evidence>
<feature type="repeat" description="TPR" evidence="3">
    <location>
        <begin position="654"/>
        <end position="687"/>
    </location>
</feature>
<dbReference type="PANTHER" id="PTHR45641:SF1">
    <property type="entry name" value="AAA+ ATPASE DOMAIN-CONTAINING PROTEIN"/>
    <property type="match status" value="1"/>
</dbReference>